<dbReference type="Proteomes" id="UP000286931">
    <property type="component" value="Unassembled WGS sequence"/>
</dbReference>
<dbReference type="RefSeq" id="WP_126640312.1">
    <property type="nucleotide sequence ID" value="NZ_BIFH01000027.1"/>
</dbReference>
<feature type="transmembrane region" description="Helical" evidence="1">
    <location>
        <begin position="41"/>
        <end position="65"/>
    </location>
</feature>
<name>A0A401YV31_9ACTN</name>
<keyword evidence="1" id="KW-0472">Membrane</keyword>
<evidence type="ECO:0000313" key="3">
    <source>
        <dbReference type="Proteomes" id="UP000286931"/>
    </source>
</evidence>
<dbReference type="OrthoDB" id="9835869at2"/>
<gene>
    <name evidence="2" type="ORF">EHYA_06133</name>
</gene>
<accession>A0A401YV31</accession>
<dbReference type="AlphaFoldDB" id="A0A401YV31"/>
<dbReference type="EMBL" id="BIFH01000027">
    <property type="protein sequence ID" value="GCD98426.1"/>
    <property type="molecule type" value="Genomic_DNA"/>
</dbReference>
<keyword evidence="1" id="KW-0812">Transmembrane</keyword>
<sequence length="233" mass="24482">MADDGTALREAFMAEIEAARLTPPTADAAIRGSRKRRWRGLTFGAATVTALVSAGGGAVIAGGVLDENGNSTDIVSVDAGTRPPGAGPDIVGAGVVAGKPWKFRAWTEGPERICFEDVERQVFGFSKACDTIPGRTARDKANDRNRFGGGGGLGPVEGEKDLYAAAFQAEVSPDVAYLKVTWKGAKEPLVIHPVQIDPDTRAYVLVVTARGANPAYTLKAYDAAGREVENTHL</sequence>
<keyword evidence="3" id="KW-1185">Reference proteome</keyword>
<comment type="caution">
    <text evidence="2">The sequence shown here is derived from an EMBL/GenBank/DDBJ whole genome shotgun (WGS) entry which is preliminary data.</text>
</comment>
<protein>
    <submittedName>
        <fullName evidence="2">Uncharacterized protein</fullName>
    </submittedName>
</protein>
<organism evidence="2 3">
    <name type="scientific">Embleya hyalina</name>
    <dbReference type="NCBI Taxonomy" id="516124"/>
    <lineage>
        <taxon>Bacteria</taxon>
        <taxon>Bacillati</taxon>
        <taxon>Actinomycetota</taxon>
        <taxon>Actinomycetes</taxon>
        <taxon>Kitasatosporales</taxon>
        <taxon>Streptomycetaceae</taxon>
        <taxon>Embleya</taxon>
    </lineage>
</organism>
<evidence type="ECO:0000256" key="1">
    <source>
        <dbReference type="SAM" id="Phobius"/>
    </source>
</evidence>
<proteinExistence type="predicted"/>
<keyword evidence="1" id="KW-1133">Transmembrane helix</keyword>
<reference evidence="2 3" key="1">
    <citation type="submission" date="2018-12" db="EMBL/GenBank/DDBJ databases">
        <title>Draft genome sequence of Embleya hyalina NBRC 13850T.</title>
        <authorList>
            <person name="Komaki H."/>
            <person name="Hosoyama A."/>
            <person name="Kimura A."/>
            <person name="Ichikawa N."/>
            <person name="Tamura T."/>
        </authorList>
    </citation>
    <scope>NUCLEOTIDE SEQUENCE [LARGE SCALE GENOMIC DNA]</scope>
    <source>
        <strain evidence="2 3">NBRC 13850</strain>
    </source>
</reference>
<evidence type="ECO:0000313" key="2">
    <source>
        <dbReference type="EMBL" id="GCD98426.1"/>
    </source>
</evidence>